<evidence type="ECO:0000256" key="2">
    <source>
        <dbReference type="ARBA" id="ARBA00004787"/>
    </source>
</evidence>
<sequence length="231" mass="25449">MSKIHVIIPAAGSGSRLGDKIPKQFARIENRTVIEYIEGIFSRVSVIDSISIALHPDEKFISSGNCQFSNKTKVLYCGGQTRSQTVFNALCNIHDTKDDDWILVHDAARIGITESIINQFITEISSDKVGGIVAIPVPDTVKKVNKNLEVVATENRECLWLAQTPQMFKCKTLKHAIQSFDGSPTDEAEAVEAIGLQPKIFEGSALNFKITYPEDLYRAQSAINIIKKGAL</sequence>
<evidence type="ECO:0000256" key="1">
    <source>
        <dbReference type="ARBA" id="ARBA00001282"/>
    </source>
</evidence>
<dbReference type="GO" id="GO:0050518">
    <property type="term" value="F:2-C-methyl-D-erythritol 4-phosphate cytidylyltransferase activity"/>
    <property type="evidence" value="ECO:0007669"/>
    <property type="project" value="UniProtKB-UniRule"/>
</dbReference>
<evidence type="ECO:0000256" key="6">
    <source>
        <dbReference type="ARBA" id="ARBA00023229"/>
    </source>
</evidence>
<dbReference type="PANTHER" id="PTHR32125:SF4">
    <property type="entry name" value="2-C-METHYL-D-ERYTHRITOL 4-PHOSPHATE CYTIDYLYLTRANSFERASE, CHLOROPLASTIC"/>
    <property type="match status" value="1"/>
</dbReference>
<comment type="caution">
    <text evidence="8">The sequence shown here is derived from an EMBL/GenBank/DDBJ whole genome shotgun (WGS) entry which is preliminary data.</text>
</comment>
<protein>
    <recommendedName>
        <fullName evidence="7">2-C-methyl-D-erythritol 4-phosphate cytidylyltransferase</fullName>
        <ecNumber evidence="7">2.7.7.60</ecNumber>
    </recommendedName>
    <alternativeName>
        <fullName evidence="7">4-diphosphocytidyl-2C-methyl-D-erythritol synthase</fullName>
    </alternativeName>
    <alternativeName>
        <fullName evidence="7">MEP cytidylyltransferase</fullName>
        <shortName evidence="7">MCT</shortName>
    </alternativeName>
</protein>
<dbReference type="InterPro" id="IPR001228">
    <property type="entry name" value="IspD"/>
</dbReference>
<comment type="pathway">
    <text evidence="2 7">Isoprenoid biosynthesis; isopentenyl diphosphate biosynthesis via DXP pathway; isopentenyl diphosphate from 1-deoxy-D-xylulose 5-phosphate: step 2/6.</text>
</comment>
<comment type="function">
    <text evidence="7">Catalyzes the formation of 4-diphosphocytidyl-2-C-methyl-D-erythritol from CTP and 2-C-methyl-D-erythritol 4-phosphate (MEP).</text>
</comment>
<dbReference type="PANTHER" id="PTHR32125">
    <property type="entry name" value="2-C-METHYL-D-ERYTHRITOL 4-PHOSPHATE CYTIDYLYLTRANSFERASE, CHLOROPLASTIC"/>
    <property type="match status" value="1"/>
</dbReference>
<comment type="catalytic activity">
    <reaction evidence="1 7">
        <text>2-C-methyl-D-erythritol 4-phosphate + CTP + H(+) = 4-CDP-2-C-methyl-D-erythritol + diphosphate</text>
        <dbReference type="Rhea" id="RHEA:13429"/>
        <dbReference type="ChEBI" id="CHEBI:15378"/>
        <dbReference type="ChEBI" id="CHEBI:33019"/>
        <dbReference type="ChEBI" id="CHEBI:37563"/>
        <dbReference type="ChEBI" id="CHEBI:57823"/>
        <dbReference type="ChEBI" id="CHEBI:58262"/>
        <dbReference type="EC" id="2.7.7.60"/>
    </reaction>
</comment>
<dbReference type="PROSITE" id="PS01295">
    <property type="entry name" value="ISPD"/>
    <property type="match status" value="1"/>
</dbReference>
<keyword evidence="6 7" id="KW-0414">Isoprene biosynthesis</keyword>
<comment type="similarity">
    <text evidence="3 7">Belongs to the IspD/TarI cytidylyltransferase family. IspD subfamily.</text>
</comment>
<organism evidence="8 9">
    <name type="scientific">Methylophilales bacterium HTCC2181</name>
    <dbReference type="NCBI Taxonomy" id="383631"/>
    <lineage>
        <taxon>Bacteria</taxon>
        <taxon>Pseudomonadati</taxon>
        <taxon>Pseudomonadota</taxon>
        <taxon>Betaproteobacteria</taxon>
        <taxon>Nitrosomonadales</taxon>
        <taxon>OM43 clade</taxon>
    </lineage>
</organism>
<evidence type="ECO:0000256" key="5">
    <source>
        <dbReference type="ARBA" id="ARBA00022695"/>
    </source>
</evidence>
<dbReference type="UniPathway" id="UPA00056">
    <property type="reaction ID" value="UER00093"/>
</dbReference>
<gene>
    <name evidence="7" type="primary">ispD</name>
    <name evidence="8" type="ORF">MB2181_03525</name>
</gene>
<feature type="site" description="Transition state stabilizer" evidence="7">
    <location>
        <position position="16"/>
    </location>
</feature>
<keyword evidence="9" id="KW-1185">Reference proteome</keyword>
<evidence type="ECO:0000313" key="8">
    <source>
        <dbReference type="EMBL" id="EAV47112.1"/>
    </source>
</evidence>
<feature type="site" description="Positions MEP for the nucleophilic attack" evidence="7">
    <location>
        <position position="209"/>
    </location>
</feature>
<dbReference type="InterPro" id="IPR018294">
    <property type="entry name" value="ISPD_synthase_CS"/>
</dbReference>
<dbReference type="EMBL" id="AAUX01000001">
    <property type="protein sequence ID" value="EAV47112.1"/>
    <property type="molecule type" value="Genomic_DNA"/>
</dbReference>
<evidence type="ECO:0000256" key="3">
    <source>
        <dbReference type="ARBA" id="ARBA00009789"/>
    </source>
</evidence>
<dbReference type="EC" id="2.7.7.60" evidence="7"/>
<dbReference type="Pfam" id="PF01128">
    <property type="entry name" value="IspD"/>
    <property type="match status" value="1"/>
</dbReference>
<dbReference type="SUPFAM" id="SSF53448">
    <property type="entry name" value="Nucleotide-diphospho-sugar transferases"/>
    <property type="match status" value="1"/>
</dbReference>
<dbReference type="NCBIfam" id="TIGR00453">
    <property type="entry name" value="ispD"/>
    <property type="match status" value="1"/>
</dbReference>
<dbReference type="InterPro" id="IPR050088">
    <property type="entry name" value="IspD/TarI_cytidylyltransf_bact"/>
</dbReference>
<dbReference type="OrthoDB" id="9806837at2"/>
<accession>A0P6F2</accession>
<keyword evidence="5 7" id="KW-0548">Nucleotidyltransferase</keyword>
<proteinExistence type="inferred from homology"/>
<feature type="site" description="Transition state stabilizer" evidence="7">
    <location>
        <position position="23"/>
    </location>
</feature>
<dbReference type="Proteomes" id="UP000054262">
    <property type="component" value="Unassembled WGS sequence"/>
</dbReference>
<dbReference type="Gene3D" id="3.90.550.10">
    <property type="entry name" value="Spore Coat Polysaccharide Biosynthesis Protein SpsA, Chain A"/>
    <property type="match status" value="1"/>
</dbReference>
<dbReference type="InterPro" id="IPR029044">
    <property type="entry name" value="Nucleotide-diphossugar_trans"/>
</dbReference>
<feature type="site" description="Positions MEP for the nucleophilic attack" evidence="7">
    <location>
        <position position="156"/>
    </location>
</feature>
<name>A0P6F2_9PROT</name>
<evidence type="ECO:0000256" key="7">
    <source>
        <dbReference type="HAMAP-Rule" id="MF_00108"/>
    </source>
</evidence>
<dbReference type="GO" id="GO:0019288">
    <property type="term" value="P:isopentenyl diphosphate biosynthetic process, methylerythritol 4-phosphate pathway"/>
    <property type="evidence" value="ECO:0007669"/>
    <property type="project" value="UniProtKB-UniRule"/>
</dbReference>
<evidence type="ECO:0000313" key="9">
    <source>
        <dbReference type="Proteomes" id="UP000054262"/>
    </source>
</evidence>
<dbReference type="FunFam" id="3.90.550.10:FF:000003">
    <property type="entry name" value="2-C-methyl-D-erythritol 4-phosphate cytidylyltransferase"/>
    <property type="match status" value="1"/>
</dbReference>
<dbReference type="CDD" id="cd02516">
    <property type="entry name" value="CDP-ME_synthetase"/>
    <property type="match status" value="1"/>
</dbReference>
<keyword evidence="4 7" id="KW-0808">Transferase</keyword>
<reference evidence="8 9" key="1">
    <citation type="submission" date="2006-11" db="EMBL/GenBank/DDBJ databases">
        <authorList>
            <person name="Giovannoni S."/>
            <person name="Vergin K."/>
            <person name="Ferriera S."/>
            <person name="Johnson J."/>
            <person name="Kravitz S."/>
            <person name="Beeson K."/>
            <person name="Sutton G."/>
            <person name="Rogers Y.-H."/>
            <person name="Friedman R."/>
            <person name="Frazier M."/>
            <person name="Venter J.C."/>
        </authorList>
    </citation>
    <scope>NUCLEOTIDE SEQUENCE [LARGE SCALE GENOMIC DNA]</scope>
    <source>
        <strain evidence="8 9">HTCC2181</strain>
    </source>
</reference>
<evidence type="ECO:0000256" key="4">
    <source>
        <dbReference type="ARBA" id="ARBA00022679"/>
    </source>
</evidence>
<dbReference type="AlphaFoldDB" id="A0P6F2"/>
<dbReference type="HAMAP" id="MF_00108">
    <property type="entry name" value="IspD"/>
    <property type="match status" value="1"/>
</dbReference>
<dbReference type="InterPro" id="IPR034683">
    <property type="entry name" value="IspD/TarI"/>
</dbReference>